<dbReference type="SUPFAM" id="SSF82549">
    <property type="entry name" value="DAK1/DegV-like"/>
    <property type="match status" value="1"/>
</dbReference>
<dbReference type="PANTHER" id="PTHR33434">
    <property type="entry name" value="DEGV DOMAIN-CONTAINING PROTEIN DR_1986-RELATED"/>
    <property type="match status" value="1"/>
</dbReference>
<dbReference type="AlphaFoldDB" id="A0A1A6AS32"/>
<evidence type="ECO:0000313" key="2">
    <source>
        <dbReference type="EMBL" id="OBR92840.1"/>
    </source>
</evidence>
<dbReference type="InterPro" id="IPR043168">
    <property type="entry name" value="DegV_C"/>
</dbReference>
<dbReference type="Gene3D" id="3.40.50.10170">
    <property type="match status" value="1"/>
</dbReference>
<protein>
    <submittedName>
        <fullName evidence="2">DegV domain-containing protein</fullName>
    </submittedName>
</protein>
<evidence type="ECO:0000256" key="1">
    <source>
        <dbReference type="ARBA" id="ARBA00023121"/>
    </source>
</evidence>
<name>A0A1A6AS32_9CLOT</name>
<dbReference type="InterPro" id="IPR003797">
    <property type="entry name" value="DegV"/>
</dbReference>
<accession>A0A1A6AS32</accession>
<dbReference type="RefSeq" id="WP_065078399.1">
    <property type="nucleotide sequence ID" value="NZ_LROS01000022.1"/>
</dbReference>
<dbReference type="InterPro" id="IPR050270">
    <property type="entry name" value="DegV_domain_contain"/>
</dbReference>
<dbReference type="PANTHER" id="PTHR33434:SF2">
    <property type="entry name" value="FATTY ACID-BINDING PROTEIN TM_1468"/>
    <property type="match status" value="1"/>
</dbReference>
<dbReference type="PROSITE" id="PS51482">
    <property type="entry name" value="DEGV"/>
    <property type="match status" value="1"/>
</dbReference>
<dbReference type="NCBIfam" id="TIGR00762">
    <property type="entry name" value="DegV"/>
    <property type="match status" value="1"/>
</dbReference>
<proteinExistence type="predicted"/>
<evidence type="ECO:0000313" key="3">
    <source>
        <dbReference type="Proteomes" id="UP000093954"/>
    </source>
</evidence>
<comment type="caution">
    <text evidence="2">The sequence shown here is derived from an EMBL/GenBank/DDBJ whole genome shotgun (WGS) entry which is preliminary data.</text>
</comment>
<dbReference type="GO" id="GO:0008289">
    <property type="term" value="F:lipid binding"/>
    <property type="evidence" value="ECO:0007669"/>
    <property type="project" value="UniProtKB-KW"/>
</dbReference>
<dbReference type="EMBL" id="LROS01000022">
    <property type="protein sequence ID" value="OBR92840.1"/>
    <property type="molecule type" value="Genomic_DNA"/>
</dbReference>
<dbReference type="Pfam" id="PF02645">
    <property type="entry name" value="DegV"/>
    <property type="match status" value="1"/>
</dbReference>
<dbReference type="PATRIC" id="fig|1353534.3.peg.2171"/>
<dbReference type="Proteomes" id="UP000093954">
    <property type="component" value="Unassembled WGS sequence"/>
</dbReference>
<gene>
    <name evidence="2" type="ORF">CLRAG_21330</name>
</gene>
<reference evidence="2 3" key="1">
    <citation type="journal article" date="2012" name="Front. Microbiol.">
        <title>Draft Genome Sequence of the Virulent Strain 01-B526 of the Fish Pathogen Aeromonas salmonicida.</title>
        <authorList>
            <person name="Charette S.J."/>
            <person name="Brochu F."/>
            <person name="Boyle B."/>
            <person name="Filion G."/>
            <person name="Tanaka K.H."/>
            <person name="Derome N."/>
        </authorList>
    </citation>
    <scope>NUCLEOTIDE SEQUENCE [LARGE SCALE GENOMIC DNA]</scope>
    <source>
        <strain evidence="2 3">P11</strain>
    </source>
</reference>
<keyword evidence="3" id="KW-1185">Reference proteome</keyword>
<sequence>MEKIKIITDSTADLPEYILKKYDIEVLPLIINFGEESYRDGIDIDTYALFNKMENSSIFPATAQVNPQVFLDCYNSYIKKGYKIISIHLSSKMSGTYQSACIAKETLKSDDIVVIDSMNVTSGLGIQVIEAAKLKQAGLGIKEIEKEVKKISTHIKSTLAFNSLDNLVRGGRLSKTAGVIGNILGIKIIVEVKDGEMSVVDKVRGNKRVLRSMLAYLDQKGIKSDEGLILLHVGEVDILDSLRENLNEKKLDFIECEVGCTVGVHSGSGACGVFFVEDY</sequence>
<organism evidence="2 3">
    <name type="scientific">Clostridium ragsdalei P11</name>
    <dbReference type="NCBI Taxonomy" id="1353534"/>
    <lineage>
        <taxon>Bacteria</taxon>
        <taxon>Bacillati</taxon>
        <taxon>Bacillota</taxon>
        <taxon>Clostridia</taxon>
        <taxon>Eubacteriales</taxon>
        <taxon>Clostridiaceae</taxon>
        <taxon>Clostridium</taxon>
    </lineage>
</organism>
<dbReference type="Gene3D" id="3.30.1180.10">
    <property type="match status" value="1"/>
</dbReference>
<keyword evidence="1" id="KW-0446">Lipid-binding</keyword>